<protein>
    <submittedName>
        <fullName evidence="2">Uncharacterized protein</fullName>
    </submittedName>
</protein>
<reference evidence="3" key="1">
    <citation type="submission" date="2013-05" db="EMBL/GenBank/DDBJ databases">
        <title>The Genome sequence of Mucor circinelloides f. circinelloides 1006PhL.</title>
        <authorList>
            <consortium name="The Broad Institute Genomics Platform"/>
            <person name="Cuomo C."/>
            <person name="Earl A."/>
            <person name="Findley K."/>
            <person name="Lee S.C."/>
            <person name="Walker B."/>
            <person name="Young S."/>
            <person name="Zeng Q."/>
            <person name="Gargeya S."/>
            <person name="Fitzgerald M."/>
            <person name="Haas B."/>
            <person name="Abouelleil A."/>
            <person name="Allen A.W."/>
            <person name="Alvarado L."/>
            <person name="Arachchi H.M."/>
            <person name="Berlin A.M."/>
            <person name="Chapman S.B."/>
            <person name="Gainer-Dewar J."/>
            <person name="Goldberg J."/>
            <person name="Griggs A."/>
            <person name="Gujja S."/>
            <person name="Hansen M."/>
            <person name="Howarth C."/>
            <person name="Imamovic A."/>
            <person name="Ireland A."/>
            <person name="Larimer J."/>
            <person name="McCowan C."/>
            <person name="Murphy C."/>
            <person name="Pearson M."/>
            <person name="Poon T.W."/>
            <person name="Priest M."/>
            <person name="Roberts A."/>
            <person name="Saif S."/>
            <person name="Shea T."/>
            <person name="Sisk P."/>
            <person name="Sykes S."/>
            <person name="Wortman J."/>
            <person name="Nusbaum C."/>
            <person name="Birren B."/>
        </authorList>
    </citation>
    <scope>NUCLEOTIDE SEQUENCE [LARGE SCALE GENOMIC DNA]</scope>
    <source>
        <strain evidence="3">1006PhL</strain>
    </source>
</reference>
<feature type="compositionally biased region" description="Basic and acidic residues" evidence="1">
    <location>
        <begin position="11"/>
        <end position="48"/>
    </location>
</feature>
<feature type="region of interest" description="Disordered" evidence="1">
    <location>
        <begin position="1"/>
        <end position="58"/>
    </location>
</feature>
<accession>S2JIR7</accession>
<dbReference type="InParanoid" id="S2JIR7"/>
<evidence type="ECO:0000313" key="3">
    <source>
        <dbReference type="Proteomes" id="UP000014254"/>
    </source>
</evidence>
<dbReference type="EMBL" id="KE124117">
    <property type="protein sequence ID" value="EPB82388.1"/>
    <property type="molecule type" value="Genomic_DNA"/>
</dbReference>
<keyword evidence="3" id="KW-1185">Reference proteome</keyword>
<dbReference type="OMA" id="NANKDMT"/>
<dbReference type="VEuPathDB" id="FungiDB:HMPREF1544_10889"/>
<gene>
    <name evidence="2" type="ORF">HMPREF1544_10889</name>
</gene>
<evidence type="ECO:0000256" key="1">
    <source>
        <dbReference type="SAM" id="MobiDB-lite"/>
    </source>
</evidence>
<organism evidence="2 3">
    <name type="scientific">Mucor circinelloides f. circinelloides (strain 1006PhL)</name>
    <name type="common">Mucormycosis agent</name>
    <name type="synonym">Calyptromyces circinelloides</name>
    <dbReference type="NCBI Taxonomy" id="1220926"/>
    <lineage>
        <taxon>Eukaryota</taxon>
        <taxon>Fungi</taxon>
        <taxon>Fungi incertae sedis</taxon>
        <taxon>Mucoromycota</taxon>
        <taxon>Mucoromycotina</taxon>
        <taxon>Mucoromycetes</taxon>
        <taxon>Mucorales</taxon>
        <taxon>Mucorineae</taxon>
        <taxon>Mucoraceae</taxon>
        <taxon>Mucor</taxon>
    </lineage>
</organism>
<evidence type="ECO:0000313" key="2">
    <source>
        <dbReference type="EMBL" id="EPB82388.1"/>
    </source>
</evidence>
<sequence>MPKKNNASKDMTQKVDKNRPKSKHEKKEEQKKHKQTKNEKVAMAKKGFETGNVNSKSS</sequence>
<dbReference type="Proteomes" id="UP000014254">
    <property type="component" value="Unassembled WGS sequence"/>
</dbReference>
<proteinExistence type="predicted"/>
<name>S2JIR7_MUCC1</name>
<dbReference type="AlphaFoldDB" id="S2JIR7"/>